<protein>
    <recommendedName>
        <fullName evidence="3">AB hydrolase-1 domain-containing protein</fullName>
    </recommendedName>
</protein>
<evidence type="ECO:0000256" key="2">
    <source>
        <dbReference type="ARBA" id="ARBA00022801"/>
    </source>
</evidence>
<dbReference type="InterPro" id="IPR029058">
    <property type="entry name" value="AB_hydrolase_fold"/>
</dbReference>
<evidence type="ECO:0000259" key="3">
    <source>
        <dbReference type="Pfam" id="PF00561"/>
    </source>
</evidence>
<dbReference type="OrthoDB" id="6431331at2759"/>
<dbReference type="PANTHER" id="PTHR43798:SF14">
    <property type="entry name" value="SERINE HYDROLASE-LIKE PROTEIN DDB_G0286239"/>
    <property type="match status" value="1"/>
</dbReference>
<dbReference type="AlphaFoldDB" id="A0A9N9MGZ1"/>
<dbReference type="Proteomes" id="UP001152799">
    <property type="component" value="Chromosome 10"/>
</dbReference>
<keyword evidence="2" id="KW-0378">Hydrolase</keyword>
<reference evidence="4" key="1">
    <citation type="submission" date="2022-01" db="EMBL/GenBank/DDBJ databases">
        <authorList>
            <person name="King R."/>
        </authorList>
    </citation>
    <scope>NUCLEOTIDE SEQUENCE</scope>
</reference>
<evidence type="ECO:0000313" key="5">
    <source>
        <dbReference type="Proteomes" id="UP001152799"/>
    </source>
</evidence>
<dbReference type="PANTHER" id="PTHR43798">
    <property type="entry name" value="MONOACYLGLYCEROL LIPASE"/>
    <property type="match status" value="1"/>
</dbReference>
<evidence type="ECO:0000256" key="1">
    <source>
        <dbReference type="ARBA" id="ARBA00008645"/>
    </source>
</evidence>
<organism evidence="4 5">
    <name type="scientific">Ceutorhynchus assimilis</name>
    <name type="common">cabbage seed weevil</name>
    <dbReference type="NCBI Taxonomy" id="467358"/>
    <lineage>
        <taxon>Eukaryota</taxon>
        <taxon>Metazoa</taxon>
        <taxon>Ecdysozoa</taxon>
        <taxon>Arthropoda</taxon>
        <taxon>Hexapoda</taxon>
        <taxon>Insecta</taxon>
        <taxon>Pterygota</taxon>
        <taxon>Neoptera</taxon>
        <taxon>Endopterygota</taxon>
        <taxon>Coleoptera</taxon>
        <taxon>Polyphaga</taxon>
        <taxon>Cucujiformia</taxon>
        <taxon>Curculionidae</taxon>
        <taxon>Ceutorhynchinae</taxon>
        <taxon>Ceutorhynchus</taxon>
    </lineage>
</organism>
<dbReference type="Pfam" id="PF00561">
    <property type="entry name" value="Abhydrolase_1"/>
    <property type="match status" value="1"/>
</dbReference>
<sequence length="297" mass="34228">MEKREITIDVPWGKLAIVLWGNENDQPVLSVHGKLDNAATFNALIPLLPKYYFYICIDLPGHGKSDHFPAHLPIFTSSYLIVYKLVMDYFKKPKYIIMGHSYGGQLGLKFAQIYPSRVEKLIMFDTVHLFTMQAKYYAQEMENHIEEFVKTERKLQQNSAPQYTYEEAVKKLCQSRPSPLPAKAAEILLQRMLKPVNDGKFQFSHDQRLKCFINPQHDSQYAIETLKSAPVKCPVLIVFGLDNGGQRMVLRPILNHLKKLKNVRVEYLPGHHDIHLTDADKVAPIVNEFLNYKTSKL</sequence>
<dbReference type="InterPro" id="IPR050266">
    <property type="entry name" value="AB_hydrolase_sf"/>
</dbReference>
<feature type="domain" description="AB hydrolase-1" evidence="3">
    <location>
        <begin position="27"/>
        <end position="178"/>
    </location>
</feature>
<keyword evidence="5" id="KW-1185">Reference proteome</keyword>
<dbReference type="GO" id="GO:0016020">
    <property type="term" value="C:membrane"/>
    <property type="evidence" value="ECO:0007669"/>
    <property type="project" value="TreeGrafter"/>
</dbReference>
<name>A0A9N9MGZ1_9CUCU</name>
<dbReference type="InterPro" id="IPR000073">
    <property type="entry name" value="AB_hydrolase_1"/>
</dbReference>
<comment type="similarity">
    <text evidence="1">Belongs to the AB hydrolase superfamily.</text>
</comment>
<dbReference type="SUPFAM" id="SSF53474">
    <property type="entry name" value="alpha/beta-Hydrolases"/>
    <property type="match status" value="1"/>
</dbReference>
<dbReference type="GO" id="GO:0016787">
    <property type="term" value="F:hydrolase activity"/>
    <property type="evidence" value="ECO:0007669"/>
    <property type="project" value="UniProtKB-KW"/>
</dbReference>
<proteinExistence type="inferred from homology"/>
<gene>
    <name evidence="4" type="ORF">CEUTPL_LOCUS2307</name>
</gene>
<dbReference type="Gene3D" id="3.40.50.1820">
    <property type="entry name" value="alpha/beta hydrolase"/>
    <property type="match status" value="1"/>
</dbReference>
<accession>A0A9N9MGZ1</accession>
<evidence type="ECO:0000313" key="4">
    <source>
        <dbReference type="EMBL" id="CAG9761608.1"/>
    </source>
</evidence>
<dbReference type="PRINTS" id="PR00111">
    <property type="entry name" value="ABHYDROLASE"/>
</dbReference>
<dbReference type="EMBL" id="OU892286">
    <property type="protein sequence ID" value="CAG9761608.1"/>
    <property type="molecule type" value="Genomic_DNA"/>
</dbReference>